<comment type="similarity">
    <text evidence="1">Belongs to the RAD52 family.</text>
</comment>
<dbReference type="GeneID" id="2908114"/>
<evidence type="ECO:0000256" key="3">
    <source>
        <dbReference type="ARBA" id="ARBA00023172"/>
    </source>
</evidence>
<dbReference type="OrthoDB" id="206565at2759"/>
<feature type="region of interest" description="Disordered" evidence="7">
    <location>
        <begin position="361"/>
        <end position="409"/>
    </location>
</feature>
<keyword evidence="4" id="KW-0234">DNA repair</keyword>
<dbReference type="Proteomes" id="UP000256601">
    <property type="component" value="Unassembled WGS sequence"/>
</dbReference>
<dbReference type="AlphaFoldDB" id="A0A1D8NLN0"/>
<keyword evidence="3" id="KW-0233">DNA recombination</keyword>
<evidence type="ECO:0000256" key="1">
    <source>
        <dbReference type="ARBA" id="ARBA00006638"/>
    </source>
</evidence>
<dbReference type="GO" id="GO:0000724">
    <property type="term" value="P:double-strand break repair via homologous recombination"/>
    <property type="evidence" value="ECO:0007669"/>
    <property type="project" value="TreeGrafter"/>
</dbReference>
<dbReference type="Pfam" id="PF04098">
    <property type="entry name" value="Rad52_Rad22"/>
    <property type="match status" value="1"/>
</dbReference>
<dbReference type="InterPro" id="IPR007232">
    <property type="entry name" value="Rad52_Rad59_Rad22"/>
</dbReference>
<dbReference type="eggNOG" id="KOG4141">
    <property type="taxonomic scope" value="Eukaryota"/>
</dbReference>
<evidence type="ECO:0000256" key="5">
    <source>
        <dbReference type="ARBA" id="ARBA00037138"/>
    </source>
</evidence>
<feature type="compositionally biased region" description="Pro residues" evidence="7">
    <location>
        <begin position="227"/>
        <end position="239"/>
    </location>
</feature>
<evidence type="ECO:0000256" key="7">
    <source>
        <dbReference type="SAM" id="MobiDB-lite"/>
    </source>
</evidence>
<evidence type="ECO:0000313" key="8">
    <source>
        <dbReference type="EMBL" id="AOW06541.1"/>
    </source>
</evidence>
<organism evidence="8 10">
    <name type="scientific">Yarrowia lipolytica</name>
    <name type="common">Candida lipolytica</name>
    <dbReference type="NCBI Taxonomy" id="4952"/>
    <lineage>
        <taxon>Eukaryota</taxon>
        <taxon>Fungi</taxon>
        <taxon>Dikarya</taxon>
        <taxon>Ascomycota</taxon>
        <taxon>Saccharomycotina</taxon>
        <taxon>Dipodascomycetes</taxon>
        <taxon>Dipodascales</taxon>
        <taxon>Dipodascales incertae sedis</taxon>
        <taxon>Yarrowia</taxon>
    </lineage>
</organism>
<comment type="function">
    <text evidence="5">Involved in DNA double-strand break (DSB) repair and recombination. Promotes the annealing of complementary single-stranded DNA and by stimulation of the RAD51 recombinase.</text>
</comment>
<reference evidence="8 10" key="1">
    <citation type="journal article" date="2016" name="PLoS ONE">
        <title>Sequence Assembly of Yarrowia lipolytica Strain W29/CLIB89 Shows Transposable Element Diversity.</title>
        <authorList>
            <person name="Magnan C."/>
            <person name="Yu J."/>
            <person name="Chang I."/>
            <person name="Jahn E."/>
            <person name="Kanomata Y."/>
            <person name="Wu J."/>
            <person name="Zeller M."/>
            <person name="Oakes M."/>
            <person name="Baldi P."/>
            <person name="Sandmeyer S."/>
        </authorList>
    </citation>
    <scope>NUCLEOTIDE SEQUENCE [LARGE SCALE GENOMIC DNA]</scope>
    <source>
        <strain evidence="8">CLIB89</strain>
        <strain evidence="10">CLIB89(W29)</strain>
    </source>
</reference>
<dbReference type="InterPro" id="IPR042525">
    <property type="entry name" value="Rad52_Rad59_Rad22_sf"/>
</dbReference>
<dbReference type="FunFam" id="3.30.390.80:FF:000001">
    <property type="entry name" value="DNA repair protein RAD52 homolog"/>
    <property type="match status" value="1"/>
</dbReference>
<dbReference type="Gene3D" id="3.30.390.80">
    <property type="entry name" value="DNA repair protein Rad52/59/22"/>
    <property type="match status" value="1"/>
</dbReference>
<dbReference type="GO" id="GO:0005634">
    <property type="term" value="C:nucleus"/>
    <property type="evidence" value="ECO:0007669"/>
    <property type="project" value="TreeGrafter"/>
</dbReference>
<dbReference type="EMBL" id="CP017558">
    <property type="protein sequence ID" value="AOW06541.1"/>
    <property type="molecule type" value="Genomic_DNA"/>
</dbReference>
<dbReference type="PANTHER" id="PTHR12132">
    <property type="entry name" value="DNA REPAIR AND RECOMBINATION PROTEIN RAD52, RAD59"/>
    <property type="match status" value="1"/>
</dbReference>
<evidence type="ECO:0000313" key="11">
    <source>
        <dbReference type="Proteomes" id="UP000256601"/>
    </source>
</evidence>
<feature type="compositionally biased region" description="Polar residues" evidence="7">
    <location>
        <begin position="245"/>
        <end position="255"/>
    </location>
</feature>
<proteinExistence type="inferred from homology"/>
<protein>
    <recommendedName>
        <fullName evidence="6">DNA repair and recombination protein RAD52</fullName>
    </recommendedName>
</protein>
<feature type="region of interest" description="Disordered" evidence="7">
    <location>
        <begin position="210"/>
        <end position="255"/>
    </location>
</feature>
<dbReference type="GO" id="GO:0003697">
    <property type="term" value="F:single-stranded DNA binding"/>
    <property type="evidence" value="ECO:0007669"/>
    <property type="project" value="UniProtKB-ARBA"/>
</dbReference>
<keyword evidence="2" id="KW-0227">DNA damage</keyword>
<name>A0A1D8NLN0_YARLL</name>
<dbReference type="InterPro" id="IPR041247">
    <property type="entry name" value="Rad52_fam"/>
</dbReference>
<evidence type="ECO:0000256" key="2">
    <source>
        <dbReference type="ARBA" id="ARBA00022763"/>
    </source>
</evidence>
<evidence type="ECO:0000256" key="6">
    <source>
        <dbReference type="ARBA" id="ARBA00041062"/>
    </source>
</evidence>
<dbReference type="Proteomes" id="UP000182444">
    <property type="component" value="Chromosome 1F"/>
</dbReference>
<feature type="region of interest" description="Disordered" evidence="7">
    <location>
        <begin position="1"/>
        <end position="33"/>
    </location>
</feature>
<dbReference type="KEGG" id="yli:2908114"/>
<dbReference type="RefSeq" id="XP_504905.1">
    <property type="nucleotide sequence ID" value="XM_504905.1"/>
</dbReference>
<accession>A0A1D8NLN0</accession>
<dbReference type="GO" id="GO:0006312">
    <property type="term" value="P:mitotic recombination"/>
    <property type="evidence" value="ECO:0007669"/>
    <property type="project" value="TreeGrafter"/>
</dbReference>
<evidence type="ECO:0000256" key="4">
    <source>
        <dbReference type="ARBA" id="ARBA00023204"/>
    </source>
</evidence>
<reference evidence="9 11" key="2">
    <citation type="submission" date="2018-07" db="EMBL/GenBank/DDBJ databases">
        <title>Draft Genome Assemblies for Five Robust Yarrowia lipolytica Strains Exhibiting High Lipid Production and Pentose Sugar Utilization and Sugar Alcohol Secretion from Undetoxified Lignocellulosic Biomass Hydrolysates.</title>
        <authorList>
            <consortium name="DOE Joint Genome Institute"/>
            <person name="Walker C."/>
            <person name="Ryu S."/>
            <person name="Na H."/>
            <person name="Zane M."/>
            <person name="LaButti K."/>
            <person name="Lipzen A."/>
            <person name="Haridas S."/>
            <person name="Barry K."/>
            <person name="Grigoriev I.V."/>
            <person name="Quarterman J."/>
            <person name="Slininger P."/>
            <person name="Dien B."/>
            <person name="Trinh C.T."/>
        </authorList>
    </citation>
    <scope>NUCLEOTIDE SEQUENCE [LARGE SCALE GENOMIC DNA]</scope>
    <source>
        <strain evidence="9 11">YB392</strain>
    </source>
</reference>
<dbReference type="VEuPathDB" id="FungiDB:YALI0_F02431g"/>
<feature type="compositionally biased region" description="Low complexity" evidence="7">
    <location>
        <begin position="210"/>
        <end position="222"/>
    </location>
</feature>
<dbReference type="EMBL" id="KZ857324">
    <property type="protein sequence ID" value="RDW29194.1"/>
    <property type="molecule type" value="Genomic_DNA"/>
</dbReference>
<evidence type="ECO:0000313" key="10">
    <source>
        <dbReference type="Proteomes" id="UP000182444"/>
    </source>
</evidence>
<dbReference type="VEuPathDB" id="FungiDB:YALI1_F03735g"/>
<gene>
    <name evidence="9" type="ORF">B0I71DRAFT_126159</name>
    <name evidence="8" type="ORF">YALI1_F03735g</name>
</gene>
<dbReference type="PANTHER" id="PTHR12132:SF1">
    <property type="entry name" value="DNA REPAIR PROTEIN RAD52 HOMOLOG"/>
    <property type="match status" value="1"/>
</dbReference>
<sequence length="409" mass="44915">MPQFGDHYALPDPPKAITTGSGGAPNIPYSRSEERQVSDLLKHNLGPEFVSKRPSPGGRSVHYLEGWKVFNLANEIFGFNGWRSQIIKLEVDYCDQNPDTKRWDVGVYAIVRVHLKDGTYREDTGSGNVENCPKRDMALNKSRKEAVTDAFKRAMRQFGPSLGNCLYDSEYLSKLKTVRSAKYTFDENNLIRKPEFVIKRDIKQEQATAANITASTSTSTTSHNQDPPAPAPAPAPPAPSVSLHGHSNTSSNRSKAVSIEAMCEGIDYSFDDDDLDLDSLVPQLKAGRNPSPSISAEDFDEDLPISAEAMEEDGSPIPVGFFKASVAADINKGSPISQNAAFDINIQSPSIKRTLEHNRSVPIAKPRPPMHPKSTNIPPSPLSKPLVNPVKPEFTTPVAKKHKINENDE</sequence>
<dbReference type="SUPFAM" id="SSF54768">
    <property type="entry name" value="dsRNA-binding domain-like"/>
    <property type="match status" value="1"/>
</dbReference>
<dbReference type="GO" id="GO:0045002">
    <property type="term" value="P:double-strand break repair via single-strand annealing"/>
    <property type="evidence" value="ECO:0007669"/>
    <property type="project" value="TreeGrafter"/>
</dbReference>
<evidence type="ECO:0000313" key="9">
    <source>
        <dbReference type="EMBL" id="RDW29194.1"/>
    </source>
</evidence>